<dbReference type="InterPro" id="IPR006497">
    <property type="entry name" value="Phage_lambda_VrpO_N"/>
</dbReference>
<evidence type="ECO:0000313" key="4">
    <source>
        <dbReference type="Proteomes" id="UP001199631"/>
    </source>
</evidence>
<dbReference type="GO" id="GO:0006260">
    <property type="term" value="P:DNA replication"/>
    <property type="evidence" value="ECO:0007669"/>
    <property type="project" value="InterPro"/>
</dbReference>
<evidence type="ECO:0000259" key="2">
    <source>
        <dbReference type="Pfam" id="PF04492"/>
    </source>
</evidence>
<dbReference type="SUPFAM" id="SSF46785">
    <property type="entry name" value="Winged helix' DNA-binding domain"/>
    <property type="match status" value="1"/>
</dbReference>
<sequence>MANPQRENGYTGIANEILDEIMKANLNGTQFRLVIAIWRNTYGYQRKHRELSVTYLAEVINSSRSAVDRELKVLIARNVINSIEIGQKGARVLTFNKNYKEWDKKESSKEPGPEIKTNKKPKQKKTKYTEDNTYYKMAVYFHTLITAVAKEAGVEHLVKKANLQNYADEFRKLVELDGVTKKQAKEVMDWVTQHSFWKTNILSAKKLRDKFMDLAIRMNEEKKPSQPKQHPDHRDMEIALQQWIAEGKDPDEFKWTN</sequence>
<dbReference type="Pfam" id="PF04492">
    <property type="entry name" value="Phage_rep_O"/>
    <property type="match status" value="1"/>
</dbReference>
<dbReference type="InterPro" id="IPR036390">
    <property type="entry name" value="WH_DNA-bd_sf"/>
</dbReference>
<dbReference type="AlphaFoldDB" id="A0AAW5B3M5"/>
<feature type="domain" description="Bacteriophage lambda Replication protein O N-terminal" evidence="2">
    <location>
        <begin position="6"/>
        <end position="102"/>
    </location>
</feature>
<feature type="region of interest" description="Disordered" evidence="1">
    <location>
        <begin position="103"/>
        <end position="127"/>
    </location>
</feature>
<evidence type="ECO:0000256" key="1">
    <source>
        <dbReference type="SAM" id="MobiDB-lite"/>
    </source>
</evidence>
<dbReference type="EMBL" id="JAIFZM010000005">
    <property type="protein sequence ID" value="MCG3418986.1"/>
    <property type="molecule type" value="Genomic_DNA"/>
</dbReference>
<organism evidence="3 4">
    <name type="scientific">Oceanobacillus jordanicus</name>
    <dbReference type="NCBI Taxonomy" id="2867266"/>
    <lineage>
        <taxon>Bacteria</taxon>
        <taxon>Bacillati</taxon>
        <taxon>Bacillota</taxon>
        <taxon>Bacilli</taxon>
        <taxon>Bacillales</taxon>
        <taxon>Bacillaceae</taxon>
        <taxon>Oceanobacillus</taxon>
    </lineage>
</organism>
<name>A0AAW5B3M5_9BACI</name>
<feature type="compositionally biased region" description="Basic and acidic residues" evidence="1">
    <location>
        <begin position="103"/>
        <end position="117"/>
    </location>
</feature>
<proteinExistence type="predicted"/>
<dbReference type="InterPro" id="IPR036388">
    <property type="entry name" value="WH-like_DNA-bd_sf"/>
</dbReference>
<protein>
    <submittedName>
        <fullName evidence="3">Replication protein</fullName>
    </submittedName>
</protein>
<gene>
    <name evidence="3" type="ORF">K3T81_07480</name>
</gene>
<comment type="caution">
    <text evidence="3">The sequence shown here is derived from an EMBL/GenBank/DDBJ whole genome shotgun (WGS) entry which is preliminary data.</text>
</comment>
<dbReference type="RefSeq" id="WP_238019155.1">
    <property type="nucleotide sequence ID" value="NZ_JAIFZM010000005.1"/>
</dbReference>
<dbReference type="Proteomes" id="UP001199631">
    <property type="component" value="Unassembled WGS sequence"/>
</dbReference>
<evidence type="ECO:0000313" key="3">
    <source>
        <dbReference type="EMBL" id="MCG3418986.1"/>
    </source>
</evidence>
<keyword evidence="4" id="KW-1185">Reference proteome</keyword>
<reference evidence="3 4" key="1">
    <citation type="journal article" date="2022" name="Evol. Bioinform. Online">
        <title>Draft Genome Sequence of Oceanobacillus jordanicus Strain GSFE11, a Halotolerant Plant Growth-Promoting Bacterial Endophyte Isolated From the Jordan Valley.</title>
        <authorList>
            <person name="Alhindi T."/>
            <person name="Albdaiwi R."/>
        </authorList>
    </citation>
    <scope>NUCLEOTIDE SEQUENCE [LARGE SCALE GENOMIC DNA]</scope>
    <source>
        <strain evidence="3 4">GSFE11</strain>
    </source>
</reference>
<dbReference type="Gene3D" id="1.10.10.10">
    <property type="entry name" value="Winged helix-like DNA-binding domain superfamily/Winged helix DNA-binding domain"/>
    <property type="match status" value="1"/>
</dbReference>
<accession>A0AAW5B3M5</accession>
<dbReference type="NCBIfam" id="TIGR01610">
    <property type="entry name" value="phage_O_Nterm"/>
    <property type="match status" value="1"/>
</dbReference>